<dbReference type="AlphaFoldDB" id="A0A421B759"/>
<keyword evidence="1" id="KW-1133">Transmembrane helix</keyword>
<proteinExistence type="predicted"/>
<comment type="caution">
    <text evidence="2">The sequence shown here is derived from an EMBL/GenBank/DDBJ whole genome shotgun (WGS) entry which is preliminary data.</text>
</comment>
<name>A0A421B759_9PSEU</name>
<keyword evidence="1" id="KW-0472">Membrane</keyword>
<dbReference type="OrthoDB" id="3695687at2"/>
<organism evidence="2 3">
    <name type="scientific">Actinokineospora cianjurensis</name>
    <dbReference type="NCBI Taxonomy" id="585224"/>
    <lineage>
        <taxon>Bacteria</taxon>
        <taxon>Bacillati</taxon>
        <taxon>Actinomycetota</taxon>
        <taxon>Actinomycetes</taxon>
        <taxon>Pseudonocardiales</taxon>
        <taxon>Pseudonocardiaceae</taxon>
        <taxon>Actinokineospora</taxon>
    </lineage>
</organism>
<evidence type="ECO:0000313" key="3">
    <source>
        <dbReference type="Proteomes" id="UP000282454"/>
    </source>
</evidence>
<sequence length="277" mass="29387">MSVDEHALRDLLAGPAPAGTTSLEEVVRRGKRLVYVRAARTSTIMVLVVGLITGSLSWLQGAPMPPAVLRLLPSEADWPRVDLRPSTTPQRWNGGDPPRYVCPVGAETKIVGYGEVPGAVLGTARTAATRVLAKTKIGYWDALTSGTAGTVTALDLTDTNGVGSLAVRSAIFTGSPTSFADELAFTDSNCEPPKRLVTADGTVLQVYPEVPSDPFVTLTMRARIFRPNGTLLVLEVRSFGSVHLRQTAEGAERLPGRTTLPMTEAQLAQLAAWVAAA</sequence>
<dbReference type="RefSeq" id="WP_121389079.1">
    <property type="nucleotide sequence ID" value="NZ_RCDD01000001.1"/>
</dbReference>
<feature type="transmembrane region" description="Helical" evidence="1">
    <location>
        <begin position="38"/>
        <end position="59"/>
    </location>
</feature>
<dbReference type="EMBL" id="RCDD01000001">
    <property type="protein sequence ID" value="RLK60129.1"/>
    <property type="molecule type" value="Genomic_DNA"/>
</dbReference>
<reference evidence="2 3" key="1">
    <citation type="submission" date="2018-10" db="EMBL/GenBank/DDBJ databases">
        <title>Genomic Encyclopedia of Archaeal and Bacterial Type Strains, Phase II (KMG-II): from individual species to whole genera.</title>
        <authorList>
            <person name="Goeker M."/>
        </authorList>
    </citation>
    <scope>NUCLEOTIDE SEQUENCE [LARGE SCALE GENOMIC DNA]</scope>
    <source>
        <strain evidence="2 3">DSM 45657</strain>
    </source>
</reference>
<gene>
    <name evidence="2" type="ORF">CLV68_0626</name>
</gene>
<accession>A0A421B759</accession>
<keyword evidence="3" id="KW-1185">Reference proteome</keyword>
<keyword evidence="1" id="KW-0812">Transmembrane</keyword>
<dbReference type="Proteomes" id="UP000282454">
    <property type="component" value="Unassembled WGS sequence"/>
</dbReference>
<protein>
    <submittedName>
        <fullName evidence="2">Uncharacterized protein</fullName>
    </submittedName>
</protein>
<evidence type="ECO:0000313" key="2">
    <source>
        <dbReference type="EMBL" id="RLK60129.1"/>
    </source>
</evidence>
<evidence type="ECO:0000256" key="1">
    <source>
        <dbReference type="SAM" id="Phobius"/>
    </source>
</evidence>